<dbReference type="InterPro" id="IPR006047">
    <property type="entry name" value="GH13_cat_dom"/>
</dbReference>
<dbReference type="InterPro" id="IPR013780">
    <property type="entry name" value="Glyco_hydro_b"/>
</dbReference>
<dbReference type="Proteomes" id="UP000712157">
    <property type="component" value="Unassembled WGS sequence"/>
</dbReference>
<dbReference type="PANTHER" id="PTHR43002">
    <property type="entry name" value="GLYCOGEN DEBRANCHING ENZYME"/>
    <property type="match status" value="1"/>
</dbReference>
<evidence type="ECO:0000256" key="1">
    <source>
        <dbReference type="ARBA" id="ARBA00008061"/>
    </source>
</evidence>
<evidence type="ECO:0000313" key="3">
    <source>
        <dbReference type="EMBL" id="MBU9738221.1"/>
    </source>
</evidence>
<name>A0A949K1J7_9FIRM</name>
<dbReference type="AlphaFoldDB" id="A0A949K1J7"/>
<evidence type="ECO:0000313" key="4">
    <source>
        <dbReference type="Proteomes" id="UP000712157"/>
    </source>
</evidence>
<comment type="caution">
    <text evidence="3">The sequence shown here is derived from an EMBL/GenBank/DDBJ whole genome shotgun (WGS) entry which is preliminary data.</text>
</comment>
<sequence>MKMETKKEFRNMIQMGRTLPLGTSYVDGCMNFAVAAEGGQPCALILYHKDEAHTEMEIPFPEESRAGNVYALGIRDFPADEYEYNFKIGHQIVLDPYAKRILGREHFGEPVKQKEGGFVRCGFAVSDYDWDGDRPLEIPYENTVMYGLHVRNFTMHPSSRVKHKGTFRGITEKIPYLKELGVNHIELMPSYEFDEILSRRSAGYYGKDAEKAEESFRLNTWGYGPGSYFAPKTSYAASSDPVTEFRDMVRMLHQHGIEISMEFYFPKGTGVELMLRCLRHWVLSYHLDGIHLNGEDVPAGLLAADPILSRTKLMYQGFPVEEVYPEGALPEFKNLAEYNSGFLVDARRFLKGDEDMLDAFTWRVRRNPSGQGVINFITNHDGFTLRDLVSYDGKHNEENGEDNRDGTNYNYSWNCGVEGPSRKKAVRELRMRQMKNAFSFVLLSQGTPYIFSGDELMQTKKGNNNSYCQDNDTAWINWNLTKDAREIFDYVKKLIALRQEHPVLHRTEELRIMDYMACGYPDLSYHGKKAWYGEFEPFSRQIGLMYCGKYAKTGDRQEDDFFYVAYNMHWIEHEFALPKLPDGKIWRIAADTSNAVDGGFYESGLEPAVETQKMITVKERTVMVLIGK</sequence>
<comment type="similarity">
    <text evidence="1">Belongs to the glycosyl hydrolase 13 family.</text>
</comment>
<dbReference type="InterPro" id="IPR013783">
    <property type="entry name" value="Ig-like_fold"/>
</dbReference>
<proteinExistence type="inferred from homology"/>
<dbReference type="SUPFAM" id="SSF51011">
    <property type="entry name" value="Glycosyl hydrolase domain"/>
    <property type="match status" value="1"/>
</dbReference>
<dbReference type="Gene3D" id="2.60.40.10">
    <property type="entry name" value="Immunoglobulins"/>
    <property type="match status" value="1"/>
</dbReference>
<dbReference type="EMBL" id="JAHQCW010000031">
    <property type="protein sequence ID" value="MBU9738221.1"/>
    <property type="molecule type" value="Genomic_DNA"/>
</dbReference>
<dbReference type="SMART" id="SM00642">
    <property type="entry name" value="Aamy"/>
    <property type="match status" value="1"/>
</dbReference>
<dbReference type="RefSeq" id="WP_238722478.1">
    <property type="nucleotide sequence ID" value="NZ_JAHQCW010000031.1"/>
</dbReference>
<dbReference type="CDD" id="cd11234">
    <property type="entry name" value="E_set_GDE_N"/>
    <property type="match status" value="1"/>
</dbReference>
<dbReference type="InterPro" id="IPR017853">
    <property type="entry name" value="GH"/>
</dbReference>
<dbReference type="GO" id="GO:0005975">
    <property type="term" value="P:carbohydrate metabolic process"/>
    <property type="evidence" value="ECO:0007669"/>
    <property type="project" value="InterPro"/>
</dbReference>
<accession>A0A949K1J7</accession>
<organism evidence="3 4">
    <name type="scientific">Diplocloster agilis</name>
    <dbReference type="NCBI Taxonomy" id="2850323"/>
    <lineage>
        <taxon>Bacteria</taxon>
        <taxon>Bacillati</taxon>
        <taxon>Bacillota</taxon>
        <taxon>Clostridia</taxon>
        <taxon>Lachnospirales</taxon>
        <taxon>Lachnospiraceae</taxon>
        <taxon>Diplocloster</taxon>
    </lineage>
</organism>
<dbReference type="SUPFAM" id="SSF51445">
    <property type="entry name" value="(Trans)glycosidases"/>
    <property type="match status" value="1"/>
</dbReference>
<feature type="domain" description="Glycosyl hydrolase family 13 catalytic" evidence="2">
    <location>
        <begin position="126"/>
        <end position="498"/>
    </location>
</feature>
<protein>
    <submittedName>
        <fullName evidence="3">Alpha-amylase</fullName>
    </submittedName>
</protein>
<gene>
    <name evidence="3" type="ORF">KTH89_16885</name>
</gene>
<dbReference type="InterPro" id="IPR014756">
    <property type="entry name" value="Ig_E-set"/>
</dbReference>
<dbReference type="Gene3D" id="3.20.20.80">
    <property type="entry name" value="Glycosidases"/>
    <property type="match status" value="2"/>
</dbReference>
<keyword evidence="4" id="KW-1185">Reference proteome</keyword>
<reference evidence="3" key="1">
    <citation type="submission" date="2021-06" db="EMBL/GenBank/DDBJ databases">
        <title>Description of novel taxa of the family Lachnospiraceae.</title>
        <authorList>
            <person name="Chaplin A.V."/>
            <person name="Sokolova S.R."/>
            <person name="Pikina A.P."/>
            <person name="Korzhanova M."/>
            <person name="Belova V."/>
            <person name="Korostin D."/>
            <person name="Efimov B.A."/>
        </authorList>
    </citation>
    <scope>NUCLEOTIDE SEQUENCE</scope>
    <source>
        <strain evidence="3">ASD5720</strain>
    </source>
</reference>
<dbReference type="SUPFAM" id="SSF81296">
    <property type="entry name" value="E set domains"/>
    <property type="match status" value="1"/>
</dbReference>
<dbReference type="Gene3D" id="2.60.40.1180">
    <property type="entry name" value="Golgi alpha-mannosidase II"/>
    <property type="match status" value="1"/>
</dbReference>
<evidence type="ECO:0000259" key="2">
    <source>
        <dbReference type="SMART" id="SM00642"/>
    </source>
</evidence>